<keyword evidence="1" id="KW-1133">Transmembrane helix</keyword>
<sequence>MLLTRLYWLRCFCLLFYPPPFIYLMLIGDVVFASALHILGQRGIQSFLVLLLPYAIVSLMGEGFFPTSEALMRTAVVEDSAHINDNLDCQNKENSRPMLE</sequence>
<evidence type="ECO:0000256" key="1">
    <source>
        <dbReference type="SAM" id="Phobius"/>
    </source>
</evidence>
<name>A0AAV5KDB5_9ROSI</name>
<protein>
    <submittedName>
        <fullName evidence="2">Uncharacterized protein</fullName>
    </submittedName>
</protein>
<organism evidence="2 3">
    <name type="scientific">Rubroshorea leprosula</name>
    <dbReference type="NCBI Taxonomy" id="152421"/>
    <lineage>
        <taxon>Eukaryota</taxon>
        <taxon>Viridiplantae</taxon>
        <taxon>Streptophyta</taxon>
        <taxon>Embryophyta</taxon>
        <taxon>Tracheophyta</taxon>
        <taxon>Spermatophyta</taxon>
        <taxon>Magnoliopsida</taxon>
        <taxon>eudicotyledons</taxon>
        <taxon>Gunneridae</taxon>
        <taxon>Pentapetalae</taxon>
        <taxon>rosids</taxon>
        <taxon>malvids</taxon>
        <taxon>Malvales</taxon>
        <taxon>Dipterocarpaceae</taxon>
        <taxon>Rubroshorea</taxon>
    </lineage>
</organism>
<evidence type="ECO:0000313" key="2">
    <source>
        <dbReference type="EMBL" id="GKV22587.1"/>
    </source>
</evidence>
<keyword evidence="1" id="KW-0472">Membrane</keyword>
<keyword evidence="3" id="KW-1185">Reference proteome</keyword>
<proteinExistence type="predicted"/>
<dbReference type="EMBL" id="BPVZ01000060">
    <property type="protein sequence ID" value="GKV22587.1"/>
    <property type="molecule type" value="Genomic_DNA"/>
</dbReference>
<reference evidence="2 3" key="1">
    <citation type="journal article" date="2021" name="Commun. Biol.">
        <title>The genome of Shorea leprosula (Dipterocarpaceae) highlights the ecological relevance of drought in aseasonal tropical rainforests.</title>
        <authorList>
            <person name="Ng K.K.S."/>
            <person name="Kobayashi M.J."/>
            <person name="Fawcett J.A."/>
            <person name="Hatakeyama M."/>
            <person name="Paape T."/>
            <person name="Ng C.H."/>
            <person name="Ang C.C."/>
            <person name="Tnah L.H."/>
            <person name="Lee C.T."/>
            <person name="Nishiyama T."/>
            <person name="Sese J."/>
            <person name="O'Brien M.J."/>
            <person name="Copetti D."/>
            <person name="Mohd Noor M.I."/>
            <person name="Ong R.C."/>
            <person name="Putra M."/>
            <person name="Sireger I.Z."/>
            <person name="Indrioko S."/>
            <person name="Kosugi Y."/>
            <person name="Izuno A."/>
            <person name="Isagi Y."/>
            <person name="Lee S.L."/>
            <person name="Shimizu K.K."/>
        </authorList>
    </citation>
    <scope>NUCLEOTIDE SEQUENCE [LARGE SCALE GENOMIC DNA]</scope>
    <source>
        <strain evidence="2">214</strain>
    </source>
</reference>
<feature type="transmembrane region" description="Helical" evidence="1">
    <location>
        <begin position="47"/>
        <end position="65"/>
    </location>
</feature>
<comment type="caution">
    <text evidence="2">The sequence shown here is derived from an EMBL/GenBank/DDBJ whole genome shotgun (WGS) entry which is preliminary data.</text>
</comment>
<gene>
    <name evidence="2" type="ORF">SLEP1_g32445</name>
</gene>
<accession>A0AAV5KDB5</accession>
<dbReference type="AlphaFoldDB" id="A0AAV5KDB5"/>
<dbReference type="Proteomes" id="UP001054252">
    <property type="component" value="Unassembled WGS sequence"/>
</dbReference>
<evidence type="ECO:0000313" key="3">
    <source>
        <dbReference type="Proteomes" id="UP001054252"/>
    </source>
</evidence>
<keyword evidence="1" id="KW-0812">Transmembrane</keyword>